<organism evidence="1">
    <name type="scientific">Salvia splendens</name>
    <name type="common">Scarlet sage</name>
    <dbReference type="NCBI Taxonomy" id="180675"/>
    <lineage>
        <taxon>Eukaryota</taxon>
        <taxon>Viridiplantae</taxon>
        <taxon>Streptophyta</taxon>
        <taxon>Embryophyta</taxon>
        <taxon>Tracheophyta</taxon>
        <taxon>Spermatophyta</taxon>
        <taxon>Magnoliopsida</taxon>
        <taxon>eudicotyledons</taxon>
        <taxon>Gunneridae</taxon>
        <taxon>Pentapetalae</taxon>
        <taxon>asterids</taxon>
        <taxon>lamiids</taxon>
        <taxon>Lamiales</taxon>
        <taxon>Lamiaceae</taxon>
        <taxon>Nepetoideae</taxon>
        <taxon>Mentheae</taxon>
        <taxon>Salviinae</taxon>
        <taxon>Salvia</taxon>
        <taxon>Salvia subgen. Calosphace</taxon>
        <taxon>core Calosphace</taxon>
    </lineage>
</organism>
<keyword evidence="2" id="KW-1185">Reference proteome</keyword>
<reference evidence="1" key="1">
    <citation type="submission" date="2018-01" db="EMBL/GenBank/DDBJ databases">
        <authorList>
            <person name="Mao J.F."/>
        </authorList>
    </citation>
    <scope>NUCLEOTIDE SEQUENCE</scope>
    <source>
        <strain evidence="1">Huo1</strain>
        <tissue evidence="1">Leaf</tissue>
    </source>
</reference>
<sequence>MNINTQIIYCAKNSISKKNENTYNNAISQAQYIVVKETCDYKHHKMMGNIFSYRHQHNTRAARRRDMPLRMAFPTSVGCPLGATGPDAVELLPVLLVGTLIGGRGGSITLSSVRMGLGASAGGIA</sequence>
<proteinExistence type="predicted"/>
<dbReference type="Proteomes" id="UP000298416">
    <property type="component" value="Unassembled WGS sequence"/>
</dbReference>
<evidence type="ECO:0000313" key="1">
    <source>
        <dbReference type="EMBL" id="KAG6387469.1"/>
    </source>
</evidence>
<evidence type="ECO:0000313" key="2">
    <source>
        <dbReference type="Proteomes" id="UP000298416"/>
    </source>
</evidence>
<protein>
    <submittedName>
        <fullName evidence="1">Uncharacterized protein</fullName>
    </submittedName>
</protein>
<dbReference type="AlphaFoldDB" id="A0A8X8W415"/>
<gene>
    <name evidence="1" type="ORF">SASPL_152659</name>
</gene>
<reference evidence="1" key="2">
    <citation type="submission" date="2020-08" db="EMBL/GenBank/DDBJ databases">
        <title>Plant Genome Project.</title>
        <authorList>
            <person name="Zhang R.-G."/>
        </authorList>
    </citation>
    <scope>NUCLEOTIDE SEQUENCE</scope>
    <source>
        <strain evidence="1">Huo1</strain>
        <tissue evidence="1">Leaf</tissue>
    </source>
</reference>
<comment type="caution">
    <text evidence="1">The sequence shown here is derived from an EMBL/GenBank/DDBJ whole genome shotgun (WGS) entry which is preliminary data.</text>
</comment>
<dbReference type="EMBL" id="PNBA02000021">
    <property type="protein sequence ID" value="KAG6387469.1"/>
    <property type="molecule type" value="Genomic_DNA"/>
</dbReference>
<name>A0A8X8W415_SALSN</name>
<accession>A0A8X8W415</accession>